<dbReference type="Proteomes" id="UP000241394">
    <property type="component" value="Chromosome LG6"/>
</dbReference>
<proteinExistence type="inferred from homology"/>
<dbReference type="Gramene" id="PSS28865">
    <property type="protein sequence ID" value="PSS28865"/>
    <property type="gene ID" value="CEY00_Acc06613"/>
</dbReference>
<dbReference type="InterPro" id="IPR011990">
    <property type="entry name" value="TPR-like_helical_dom_sf"/>
</dbReference>
<reference evidence="5" key="2">
    <citation type="journal article" date="2018" name="BMC Genomics">
        <title>A manually annotated Actinidia chinensis var. chinensis (kiwifruit) genome highlights the challenges associated with draft genomes and gene prediction in plants.</title>
        <authorList>
            <person name="Pilkington S.M."/>
            <person name="Crowhurst R."/>
            <person name="Hilario E."/>
            <person name="Nardozza S."/>
            <person name="Fraser L."/>
            <person name="Peng Y."/>
            <person name="Gunaseelan K."/>
            <person name="Simpson R."/>
            <person name="Tahir J."/>
            <person name="Deroles S.C."/>
            <person name="Templeton K."/>
            <person name="Luo Z."/>
            <person name="Davy M."/>
            <person name="Cheng C."/>
            <person name="McNeilage M."/>
            <person name="Scaglione D."/>
            <person name="Liu Y."/>
            <person name="Zhang Q."/>
            <person name="Datson P."/>
            <person name="De Silva N."/>
            <person name="Gardiner S.E."/>
            <person name="Bassett H."/>
            <person name="Chagne D."/>
            <person name="McCallum J."/>
            <person name="Dzierzon H."/>
            <person name="Deng C."/>
            <person name="Wang Y.Y."/>
            <person name="Barron L."/>
            <person name="Manako K."/>
            <person name="Bowen J."/>
            <person name="Foster T.M."/>
            <person name="Erridge Z.A."/>
            <person name="Tiffin H."/>
            <person name="Waite C.N."/>
            <person name="Davies K.M."/>
            <person name="Grierson E.P."/>
            <person name="Laing W.A."/>
            <person name="Kirk R."/>
            <person name="Chen X."/>
            <person name="Wood M."/>
            <person name="Montefiori M."/>
            <person name="Brummell D.A."/>
            <person name="Schwinn K.E."/>
            <person name="Catanach A."/>
            <person name="Fullerton C."/>
            <person name="Li D."/>
            <person name="Meiyalaghan S."/>
            <person name="Nieuwenhuizen N."/>
            <person name="Read N."/>
            <person name="Prakash R."/>
            <person name="Hunter D."/>
            <person name="Zhang H."/>
            <person name="McKenzie M."/>
            <person name="Knabel M."/>
            <person name="Harris A."/>
            <person name="Allan A.C."/>
            <person name="Gleave A."/>
            <person name="Chen A."/>
            <person name="Janssen B.J."/>
            <person name="Plunkett B."/>
            <person name="Ampomah-Dwamena C."/>
            <person name="Voogd C."/>
            <person name="Leif D."/>
            <person name="Lafferty D."/>
            <person name="Souleyre E.J.F."/>
            <person name="Varkonyi-Gasic E."/>
            <person name="Gambi F."/>
            <person name="Hanley J."/>
            <person name="Yao J.L."/>
            <person name="Cheung J."/>
            <person name="David K.M."/>
            <person name="Warren B."/>
            <person name="Marsh K."/>
            <person name="Snowden K.C."/>
            <person name="Lin-Wang K."/>
            <person name="Brian L."/>
            <person name="Martinez-Sanchez M."/>
            <person name="Wang M."/>
            <person name="Ileperuma N."/>
            <person name="Macnee N."/>
            <person name="Campin R."/>
            <person name="McAtee P."/>
            <person name="Drummond R.S.M."/>
            <person name="Espley R.V."/>
            <person name="Ireland H.S."/>
            <person name="Wu R."/>
            <person name="Atkinson R.G."/>
            <person name="Karunairetnam S."/>
            <person name="Bulley S."/>
            <person name="Chunkath S."/>
            <person name="Hanley Z."/>
            <person name="Storey R."/>
            <person name="Thrimawithana A.H."/>
            <person name="Thomson S."/>
            <person name="David C."/>
            <person name="Testolin R."/>
            <person name="Huang H."/>
            <person name="Hellens R.P."/>
            <person name="Schaffer R.J."/>
        </authorList>
    </citation>
    <scope>NUCLEOTIDE SEQUENCE [LARGE SCALE GENOMIC DNA]</scope>
    <source>
        <strain evidence="5">cv. Red5</strain>
    </source>
</reference>
<dbReference type="Gene3D" id="1.25.40.10">
    <property type="entry name" value="Tetratricopeptide repeat domain"/>
    <property type="match status" value="3"/>
</dbReference>
<dbReference type="EMBL" id="NKQK01000006">
    <property type="protein sequence ID" value="PSS28865.1"/>
    <property type="molecule type" value="Genomic_DNA"/>
</dbReference>
<dbReference type="OrthoDB" id="1717827at2759"/>
<protein>
    <submittedName>
        <fullName evidence="4">Pentatricopeptide repeat-containing protein</fullName>
    </submittedName>
</protein>
<comment type="similarity">
    <text evidence="1">Belongs to the PPR family. P subfamily.</text>
</comment>
<dbReference type="Pfam" id="PF13812">
    <property type="entry name" value="PPR_3"/>
    <property type="match status" value="1"/>
</dbReference>
<dbReference type="Pfam" id="PF01535">
    <property type="entry name" value="PPR"/>
    <property type="match status" value="1"/>
</dbReference>
<keyword evidence="2" id="KW-0677">Repeat</keyword>
<evidence type="ECO:0000256" key="3">
    <source>
        <dbReference type="PROSITE-ProRule" id="PRU00708"/>
    </source>
</evidence>
<dbReference type="STRING" id="1590841.A0A2R6RFR5"/>
<dbReference type="InterPro" id="IPR002885">
    <property type="entry name" value="PPR_rpt"/>
</dbReference>
<sequence length="473" mass="53670">MANVAKRLIMSRLTAASRCYSTATALNTGKEESLFRWLSSLGGSSAGVADAADQWVKQGNSVNRLDVISCVTQLRKFRKYQHAIQLYEWMEKGNNKMNNADRAIHIDLLGKAEGVASAEKYFNSLEGSAKTTKTYGALLSCYCKEKMFEKAVELFEEMKELSFTSPLNYNNMMSLYLSIGQPEKVPLLAKEMEELNIAADRYNYNQLMNAYAALKDYDALEGVLESMKTKKVMPGWFTYGNLATIYVNAGLTDKAHAVLRKLNKKKNVPDCEAYHSLITLYGRISYLPGVYRAWKSLKLNFPKPTNTSYLIMLLALLKLDDVNGLEKYFTKWVSSCSTYDVRLANVMLESYLNRNMIKEANDLHENVVSRGVEPNLKTMDLFMNFYLKKRQMDLALKFFEMGASKVGSEKGIWFPSDETVSMFLKFFDEEKDEDGVEKFCKIMRKIGRLDSNGDISRLHTCIAAGKVEDESAK</sequence>
<feature type="repeat" description="PPR" evidence="3">
    <location>
        <begin position="340"/>
        <end position="374"/>
    </location>
</feature>
<feature type="repeat" description="PPR" evidence="3">
    <location>
        <begin position="200"/>
        <end position="234"/>
    </location>
</feature>
<name>A0A2R6RFR5_ACTCC</name>
<dbReference type="SUPFAM" id="SSF48452">
    <property type="entry name" value="TPR-like"/>
    <property type="match status" value="1"/>
</dbReference>
<evidence type="ECO:0000256" key="1">
    <source>
        <dbReference type="ARBA" id="ARBA00007626"/>
    </source>
</evidence>
<accession>A0A2R6RFR5</accession>
<evidence type="ECO:0000313" key="5">
    <source>
        <dbReference type="Proteomes" id="UP000241394"/>
    </source>
</evidence>
<dbReference type="PANTHER" id="PTHR45717:SF5">
    <property type="entry name" value="PENTACOTRIPEPTIDE-REPEAT REGION OF PRORP DOMAIN-CONTAINING PROTEIN"/>
    <property type="match status" value="1"/>
</dbReference>
<organism evidence="4 5">
    <name type="scientific">Actinidia chinensis var. chinensis</name>
    <name type="common">Chinese soft-hair kiwi</name>
    <dbReference type="NCBI Taxonomy" id="1590841"/>
    <lineage>
        <taxon>Eukaryota</taxon>
        <taxon>Viridiplantae</taxon>
        <taxon>Streptophyta</taxon>
        <taxon>Embryophyta</taxon>
        <taxon>Tracheophyta</taxon>
        <taxon>Spermatophyta</taxon>
        <taxon>Magnoliopsida</taxon>
        <taxon>eudicotyledons</taxon>
        <taxon>Gunneridae</taxon>
        <taxon>Pentapetalae</taxon>
        <taxon>asterids</taxon>
        <taxon>Ericales</taxon>
        <taxon>Actinidiaceae</taxon>
        <taxon>Actinidia</taxon>
    </lineage>
</organism>
<dbReference type="PROSITE" id="PS51375">
    <property type="entry name" value="PPR"/>
    <property type="match status" value="3"/>
</dbReference>
<dbReference type="InParanoid" id="A0A2R6RFR5"/>
<comment type="caution">
    <text evidence="4">The sequence shown here is derived from an EMBL/GenBank/DDBJ whole genome shotgun (WGS) entry which is preliminary data.</text>
</comment>
<dbReference type="GO" id="GO:0005739">
    <property type="term" value="C:mitochondrion"/>
    <property type="evidence" value="ECO:0007669"/>
    <property type="project" value="TreeGrafter"/>
</dbReference>
<dbReference type="AlphaFoldDB" id="A0A2R6RFR5"/>
<evidence type="ECO:0000256" key="2">
    <source>
        <dbReference type="ARBA" id="ARBA00022737"/>
    </source>
</evidence>
<dbReference type="OMA" id="GVNRSWE"/>
<keyword evidence="5" id="KW-1185">Reference proteome</keyword>
<feature type="repeat" description="PPR" evidence="3">
    <location>
        <begin position="131"/>
        <end position="165"/>
    </location>
</feature>
<gene>
    <name evidence="4" type="ORF">CEY00_Acc06613</name>
</gene>
<dbReference type="NCBIfam" id="TIGR00756">
    <property type="entry name" value="PPR"/>
    <property type="match status" value="2"/>
</dbReference>
<dbReference type="PANTHER" id="PTHR45717">
    <property type="entry name" value="OS12G0527900 PROTEIN"/>
    <property type="match status" value="1"/>
</dbReference>
<reference evidence="4 5" key="1">
    <citation type="submission" date="2017-07" db="EMBL/GenBank/DDBJ databases">
        <title>An improved, manually edited Actinidia chinensis var. chinensis (kiwifruit) genome highlights the challenges associated with draft genomes and gene prediction in plants.</title>
        <authorList>
            <person name="Pilkington S."/>
            <person name="Crowhurst R."/>
            <person name="Hilario E."/>
            <person name="Nardozza S."/>
            <person name="Fraser L."/>
            <person name="Peng Y."/>
            <person name="Gunaseelan K."/>
            <person name="Simpson R."/>
            <person name="Tahir J."/>
            <person name="Deroles S."/>
            <person name="Templeton K."/>
            <person name="Luo Z."/>
            <person name="Davy M."/>
            <person name="Cheng C."/>
            <person name="Mcneilage M."/>
            <person name="Scaglione D."/>
            <person name="Liu Y."/>
            <person name="Zhang Q."/>
            <person name="Datson P."/>
            <person name="De Silva N."/>
            <person name="Gardiner S."/>
            <person name="Bassett H."/>
            <person name="Chagne D."/>
            <person name="Mccallum J."/>
            <person name="Dzierzon H."/>
            <person name="Deng C."/>
            <person name="Wang Y.-Y."/>
            <person name="Barron N."/>
            <person name="Manako K."/>
            <person name="Bowen J."/>
            <person name="Foster T."/>
            <person name="Erridge Z."/>
            <person name="Tiffin H."/>
            <person name="Waite C."/>
            <person name="Davies K."/>
            <person name="Grierson E."/>
            <person name="Laing W."/>
            <person name="Kirk R."/>
            <person name="Chen X."/>
            <person name="Wood M."/>
            <person name="Montefiori M."/>
            <person name="Brummell D."/>
            <person name="Schwinn K."/>
            <person name="Catanach A."/>
            <person name="Fullerton C."/>
            <person name="Li D."/>
            <person name="Meiyalaghan S."/>
            <person name="Nieuwenhuizen N."/>
            <person name="Read N."/>
            <person name="Prakash R."/>
            <person name="Hunter D."/>
            <person name="Zhang H."/>
            <person name="Mckenzie M."/>
            <person name="Knabel M."/>
            <person name="Harris A."/>
            <person name="Allan A."/>
            <person name="Chen A."/>
            <person name="Janssen B."/>
            <person name="Plunkett B."/>
            <person name="Dwamena C."/>
            <person name="Voogd C."/>
            <person name="Leif D."/>
            <person name="Lafferty D."/>
            <person name="Souleyre E."/>
            <person name="Varkonyi-Gasic E."/>
            <person name="Gambi F."/>
            <person name="Hanley J."/>
            <person name="Yao J.-L."/>
            <person name="Cheung J."/>
            <person name="David K."/>
            <person name="Warren B."/>
            <person name="Marsh K."/>
            <person name="Snowden K."/>
            <person name="Lin-Wang K."/>
            <person name="Brian L."/>
            <person name="Martinez-Sanchez M."/>
            <person name="Wang M."/>
            <person name="Ileperuma N."/>
            <person name="Macnee N."/>
            <person name="Campin R."/>
            <person name="Mcatee P."/>
            <person name="Drummond R."/>
            <person name="Espley R."/>
            <person name="Ireland H."/>
            <person name="Wu R."/>
            <person name="Atkinson R."/>
            <person name="Karunairetnam S."/>
            <person name="Bulley S."/>
            <person name="Chunkath S."/>
            <person name="Hanley Z."/>
            <person name="Storey R."/>
            <person name="Thrimawithana A."/>
            <person name="Thomson S."/>
            <person name="David C."/>
            <person name="Testolin R."/>
        </authorList>
    </citation>
    <scope>NUCLEOTIDE SEQUENCE [LARGE SCALE GENOMIC DNA]</scope>
    <source>
        <strain evidence="5">cv. Red5</strain>
        <tissue evidence="4">Young leaf</tissue>
    </source>
</reference>
<dbReference type="GO" id="GO:0003729">
    <property type="term" value="F:mRNA binding"/>
    <property type="evidence" value="ECO:0007669"/>
    <property type="project" value="UniProtKB-ARBA"/>
</dbReference>
<evidence type="ECO:0000313" key="4">
    <source>
        <dbReference type="EMBL" id="PSS28865.1"/>
    </source>
</evidence>